<comment type="similarity">
    <text evidence="1">Belongs to the CpsD/CapB family.</text>
</comment>
<keyword evidence="7" id="KW-0829">Tyrosine-protein kinase</keyword>
<dbReference type="InterPro" id="IPR005702">
    <property type="entry name" value="Wzc-like_C"/>
</dbReference>
<evidence type="ECO:0000256" key="1">
    <source>
        <dbReference type="ARBA" id="ARBA00007316"/>
    </source>
</evidence>
<evidence type="ECO:0000256" key="6">
    <source>
        <dbReference type="ARBA" id="ARBA00022840"/>
    </source>
</evidence>
<keyword evidence="6" id="KW-0067">ATP-binding</keyword>
<dbReference type="SUPFAM" id="SSF52540">
    <property type="entry name" value="P-loop containing nucleoside triphosphate hydrolases"/>
    <property type="match status" value="1"/>
</dbReference>
<dbReference type="NCBIfam" id="TIGR03018">
    <property type="entry name" value="pepcterm_TyrKin"/>
    <property type="match status" value="1"/>
</dbReference>
<proteinExistence type="inferred from homology"/>
<evidence type="ECO:0000259" key="10">
    <source>
        <dbReference type="Pfam" id="PF13614"/>
    </source>
</evidence>
<gene>
    <name evidence="11" type="ORF">DFP90_105233</name>
</gene>
<dbReference type="InterPro" id="IPR025669">
    <property type="entry name" value="AAA_dom"/>
</dbReference>
<dbReference type="GO" id="GO:0005886">
    <property type="term" value="C:plasma membrane"/>
    <property type="evidence" value="ECO:0007669"/>
    <property type="project" value="TreeGrafter"/>
</dbReference>
<dbReference type="Gene3D" id="3.40.50.300">
    <property type="entry name" value="P-loop containing nucleotide triphosphate hydrolases"/>
    <property type="match status" value="1"/>
</dbReference>
<evidence type="ECO:0000256" key="4">
    <source>
        <dbReference type="ARBA" id="ARBA00022741"/>
    </source>
</evidence>
<feature type="compositionally biased region" description="Basic and acidic residues" evidence="9">
    <location>
        <begin position="1"/>
        <end position="21"/>
    </location>
</feature>
<dbReference type="PANTHER" id="PTHR32309:SF13">
    <property type="entry name" value="FERRIC ENTEROBACTIN TRANSPORT PROTEIN FEPE"/>
    <property type="match status" value="1"/>
</dbReference>
<dbReference type="AlphaFoldDB" id="A0A3D9HKP5"/>
<sequence length="315" mass="34489">MPAEDNDRISLVERAVRRMNDGDAAGSPDKPVQAKSVAKKTVAKRAQAANPVARPEKQGGKASSAAKPVDPKSTVRLDLGGMRKKGMITPTSGRTHLVEDMRFIKRPILNRAFVVNDNDGSDTLNNVVMISSCRSGEGKTFTAVNLAMSMAMERDLYVLLIDTDVYRRGACELLGVEPKKGLVDLILDPEMQVSDVMQRTNVSNLSIIQAGTLHPHATELLASQRMLDIVSDISARYPDRIVVIDTPPVLLSSEPTVLAGIAGQIILVVEEGKTSKQQIDEALEGLREAENISFILNKQRGRRKRNANYEYSTRN</sequence>
<keyword evidence="12" id="KW-1185">Reference proteome</keyword>
<name>A0A3D9HKP5_9PROT</name>
<reference evidence="11 12" key="1">
    <citation type="submission" date="2018-07" db="EMBL/GenBank/DDBJ databases">
        <title>Genomic Encyclopedia of Type Strains, Phase III (KMG-III): the genomes of soil and plant-associated and newly described type strains.</title>
        <authorList>
            <person name="Whitman W."/>
        </authorList>
    </citation>
    <scope>NUCLEOTIDE SEQUENCE [LARGE SCALE GENOMIC DNA]</scope>
    <source>
        <strain evidence="11 12">CECT 8488</strain>
    </source>
</reference>
<dbReference type="RefSeq" id="WP_115937101.1">
    <property type="nucleotide sequence ID" value="NZ_QRDW01000005.1"/>
</dbReference>
<dbReference type="GO" id="GO:0004713">
    <property type="term" value="F:protein tyrosine kinase activity"/>
    <property type="evidence" value="ECO:0007669"/>
    <property type="project" value="TreeGrafter"/>
</dbReference>
<keyword evidence="5 11" id="KW-0418">Kinase</keyword>
<dbReference type="EC" id="2.7.10.2" evidence="2"/>
<evidence type="ECO:0000256" key="7">
    <source>
        <dbReference type="ARBA" id="ARBA00023137"/>
    </source>
</evidence>
<keyword evidence="3" id="KW-0808">Transferase</keyword>
<keyword evidence="4" id="KW-0547">Nucleotide-binding</keyword>
<evidence type="ECO:0000256" key="9">
    <source>
        <dbReference type="SAM" id="MobiDB-lite"/>
    </source>
</evidence>
<dbReference type="InterPro" id="IPR050445">
    <property type="entry name" value="Bact_polysacc_biosynth/exp"/>
</dbReference>
<organism evidence="11 12">
    <name type="scientific">Aestuariispira insulae</name>
    <dbReference type="NCBI Taxonomy" id="1461337"/>
    <lineage>
        <taxon>Bacteria</taxon>
        <taxon>Pseudomonadati</taxon>
        <taxon>Pseudomonadota</taxon>
        <taxon>Alphaproteobacteria</taxon>
        <taxon>Rhodospirillales</taxon>
        <taxon>Kiloniellaceae</taxon>
        <taxon>Aestuariispira</taxon>
    </lineage>
</organism>
<evidence type="ECO:0000256" key="2">
    <source>
        <dbReference type="ARBA" id="ARBA00011903"/>
    </source>
</evidence>
<accession>A0A3D9HKP5</accession>
<feature type="region of interest" description="Disordered" evidence="9">
    <location>
        <begin position="1"/>
        <end position="76"/>
    </location>
</feature>
<evidence type="ECO:0000256" key="3">
    <source>
        <dbReference type="ARBA" id="ARBA00022679"/>
    </source>
</evidence>
<comment type="caution">
    <text evidence="11">The sequence shown here is derived from an EMBL/GenBank/DDBJ whole genome shotgun (WGS) entry which is preliminary data.</text>
</comment>
<evidence type="ECO:0000256" key="5">
    <source>
        <dbReference type="ARBA" id="ARBA00022777"/>
    </source>
</evidence>
<feature type="domain" description="AAA" evidence="10">
    <location>
        <begin position="127"/>
        <end position="283"/>
    </location>
</feature>
<evidence type="ECO:0000256" key="8">
    <source>
        <dbReference type="ARBA" id="ARBA00051245"/>
    </source>
</evidence>
<protein>
    <recommendedName>
        <fullName evidence="2">non-specific protein-tyrosine kinase</fullName>
        <ecNumber evidence="2">2.7.10.2</ecNumber>
    </recommendedName>
</protein>
<dbReference type="EMBL" id="QRDW01000005">
    <property type="protein sequence ID" value="RED49861.1"/>
    <property type="molecule type" value="Genomic_DNA"/>
</dbReference>
<evidence type="ECO:0000313" key="12">
    <source>
        <dbReference type="Proteomes" id="UP000256845"/>
    </source>
</evidence>
<dbReference type="PANTHER" id="PTHR32309">
    <property type="entry name" value="TYROSINE-PROTEIN KINASE"/>
    <property type="match status" value="1"/>
</dbReference>
<dbReference type="OrthoDB" id="230260at2"/>
<evidence type="ECO:0000313" key="11">
    <source>
        <dbReference type="EMBL" id="RED49861.1"/>
    </source>
</evidence>
<dbReference type="InterPro" id="IPR027417">
    <property type="entry name" value="P-loop_NTPase"/>
</dbReference>
<dbReference type="Proteomes" id="UP000256845">
    <property type="component" value="Unassembled WGS sequence"/>
</dbReference>
<comment type="catalytic activity">
    <reaction evidence="8">
        <text>L-tyrosyl-[protein] + ATP = O-phospho-L-tyrosyl-[protein] + ADP + H(+)</text>
        <dbReference type="Rhea" id="RHEA:10596"/>
        <dbReference type="Rhea" id="RHEA-COMP:10136"/>
        <dbReference type="Rhea" id="RHEA-COMP:20101"/>
        <dbReference type="ChEBI" id="CHEBI:15378"/>
        <dbReference type="ChEBI" id="CHEBI:30616"/>
        <dbReference type="ChEBI" id="CHEBI:46858"/>
        <dbReference type="ChEBI" id="CHEBI:61978"/>
        <dbReference type="ChEBI" id="CHEBI:456216"/>
        <dbReference type="EC" id="2.7.10.2"/>
    </reaction>
</comment>
<dbReference type="Pfam" id="PF13614">
    <property type="entry name" value="AAA_31"/>
    <property type="match status" value="1"/>
</dbReference>
<dbReference type="CDD" id="cd05387">
    <property type="entry name" value="BY-kinase"/>
    <property type="match status" value="1"/>
</dbReference>